<proteinExistence type="predicted"/>
<dbReference type="EMBL" id="AFFO01000015">
    <property type="protein sequence ID" value="EGJ36973.1"/>
    <property type="molecule type" value="Genomic_DNA"/>
</dbReference>
<organism evidence="1 2">
    <name type="scientific">Streptococcus sanguinis SK49</name>
    <dbReference type="NCBI Taxonomy" id="888808"/>
    <lineage>
        <taxon>Bacteria</taxon>
        <taxon>Bacillati</taxon>
        <taxon>Bacillota</taxon>
        <taxon>Bacilli</taxon>
        <taxon>Lactobacillales</taxon>
        <taxon>Streptococcaceae</taxon>
        <taxon>Streptococcus</taxon>
    </lineage>
</organism>
<dbReference type="HOGENOM" id="CLU_3048618_0_0_9"/>
<accession>F3UZ81</accession>
<dbReference type="AlphaFoldDB" id="F3UZ81"/>
<evidence type="ECO:0000313" key="2">
    <source>
        <dbReference type="Proteomes" id="UP000006459"/>
    </source>
</evidence>
<dbReference type="Proteomes" id="UP000006459">
    <property type="component" value="Unassembled WGS sequence"/>
</dbReference>
<name>F3UZ81_STRSA</name>
<evidence type="ECO:0000313" key="1">
    <source>
        <dbReference type="EMBL" id="EGJ36973.1"/>
    </source>
</evidence>
<comment type="caution">
    <text evidence="1">The sequence shown here is derived from an EMBL/GenBank/DDBJ whole genome shotgun (WGS) entry which is preliminary data.</text>
</comment>
<gene>
    <name evidence="1" type="ORF">HMPREF9380_1820</name>
</gene>
<reference evidence="1 2" key="1">
    <citation type="submission" date="2011-03" db="EMBL/GenBank/DDBJ databases">
        <authorList>
            <person name="Muzny D."/>
            <person name="Qin X."/>
            <person name="Deng J."/>
            <person name="Jiang H."/>
            <person name="Liu Y."/>
            <person name="Qu J."/>
            <person name="Song X.-Z."/>
            <person name="Zhang L."/>
            <person name="Thornton R."/>
            <person name="Coyle M."/>
            <person name="Francisco L."/>
            <person name="Jackson L."/>
            <person name="Javaid M."/>
            <person name="Korchina V."/>
            <person name="Kovar C."/>
            <person name="Mata R."/>
            <person name="Mathew T."/>
            <person name="Ngo R."/>
            <person name="Nguyen L."/>
            <person name="Nguyen N."/>
            <person name="Okwuonu G."/>
            <person name="Ongeri F."/>
            <person name="Pham C."/>
            <person name="Simmons D."/>
            <person name="Wilczek-Boney K."/>
            <person name="Hale W."/>
            <person name="Jakkamsetti A."/>
            <person name="Pham P."/>
            <person name="Ruth R."/>
            <person name="San Lucas F."/>
            <person name="Warren J."/>
            <person name="Zhang J."/>
            <person name="Zhao Z."/>
            <person name="Zhou C."/>
            <person name="Zhu D."/>
            <person name="Lee S."/>
            <person name="Bess C."/>
            <person name="Blankenburg K."/>
            <person name="Forbes L."/>
            <person name="Fu Q."/>
            <person name="Gubbala S."/>
            <person name="Hirani K."/>
            <person name="Jayaseelan J.C."/>
            <person name="Lara F."/>
            <person name="Munidasa M."/>
            <person name="Palculict T."/>
            <person name="Patil S."/>
            <person name="Pu L.-L."/>
            <person name="Saada N."/>
            <person name="Tang L."/>
            <person name="Weissenberger G."/>
            <person name="Zhu Y."/>
            <person name="Hemphill L."/>
            <person name="Shang Y."/>
            <person name="Youmans B."/>
            <person name="Ayvaz T."/>
            <person name="Ross M."/>
            <person name="Santibanez J."/>
            <person name="Aqrawi P."/>
            <person name="Gross S."/>
            <person name="Joshi V."/>
            <person name="Fowler G."/>
            <person name="Nazareth L."/>
            <person name="Reid J."/>
            <person name="Worley K."/>
            <person name="Petrosino J."/>
            <person name="Highlander S."/>
            <person name="Gibbs R."/>
        </authorList>
    </citation>
    <scope>NUCLEOTIDE SEQUENCE [LARGE SCALE GENOMIC DNA]</scope>
    <source>
        <strain evidence="1 2">SK49</strain>
    </source>
</reference>
<sequence>MPLTKGISALCILKKRKNFYKSLYKIKIRAIIDVTICKRFHKKEWFAKNIRRSE</sequence>
<protein>
    <submittedName>
        <fullName evidence="1">Uncharacterized protein</fullName>
    </submittedName>
</protein>